<protein>
    <recommendedName>
        <fullName evidence="1">DUF7740 domain-containing protein</fullName>
    </recommendedName>
</protein>
<dbReference type="GeneID" id="16212502"/>
<dbReference type="RefSeq" id="YP_008869247.1">
    <property type="nucleotide sequence ID" value="NC_021342.2"/>
</dbReference>
<dbReference type="KEGG" id="vg:16212502"/>
<proteinExistence type="predicted"/>
<accession>N0DQR0</accession>
<dbReference type="Proteomes" id="UP000012997">
    <property type="component" value="Segment"/>
</dbReference>
<keyword evidence="3" id="KW-1185">Reference proteome</keyword>
<dbReference type="Pfam" id="PF24886">
    <property type="entry name" value="DUF7740"/>
    <property type="match status" value="1"/>
</dbReference>
<dbReference type="InterPro" id="IPR056642">
    <property type="entry name" value="DUF7740"/>
</dbReference>
<reference evidence="2 3" key="1">
    <citation type="journal article" date="2014" name="Genome Announc.">
        <title>Complete Genome Sequence of the Edwardsiella ictaluri-Specific Bacteriophage PEi21, Isolated from River Water in Japan.</title>
        <authorList>
            <person name="Yasuike M."/>
            <person name="Kai W."/>
            <person name="Nakamura Y."/>
            <person name="Fujiwara A."/>
            <person name="Kawato Y."/>
            <person name="Hassan E.S."/>
            <person name="Mahmoud M.M."/>
            <person name="Nagai S."/>
            <person name="Kobayashi T."/>
            <person name="Ototake M."/>
            <person name="Nakai T."/>
        </authorList>
    </citation>
    <scope>NUCLEOTIDE SEQUENCE [LARGE SCALE GENOMIC DNA]</scope>
</reference>
<sequence length="116" mass="13279">MTYSTHLQESIDGCSYDDNHPNVVKTREFVRLVTSTLMADRMNSAAPNRAIRACAARLEEELTDPEVRAICRRIRNEPFPRGYVSRLSRLLEHTDYVVGKALDAKKRIDEVTQRGD</sequence>
<feature type="domain" description="DUF7740" evidence="1">
    <location>
        <begin position="27"/>
        <end position="92"/>
    </location>
</feature>
<dbReference type="OrthoDB" id="36229at10239"/>
<dbReference type="EMBL" id="AP013057">
    <property type="protein sequence ID" value="BAN16844.1"/>
    <property type="molecule type" value="Genomic_DNA"/>
</dbReference>
<organism evidence="2 3">
    <name type="scientific">Edwardsiella phage PEi21</name>
    <dbReference type="NCBI Taxonomy" id="1325372"/>
    <lineage>
        <taxon>Viruses</taxon>
        <taxon>Duplodnaviria</taxon>
        <taxon>Heunggongvirae</taxon>
        <taxon>Uroviricota</taxon>
        <taxon>Caudoviricetes</taxon>
        <taxon>Yokohamavirus</taxon>
        <taxon>Yokohamavirus PEi21</taxon>
    </lineage>
</organism>
<evidence type="ECO:0000313" key="3">
    <source>
        <dbReference type="Proteomes" id="UP000012997"/>
    </source>
</evidence>
<name>N0DQR0_9CAUD</name>
<evidence type="ECO:0000313" key="2">
    <source>
        <dbReference type="EMBL" id="BAN16844.1"/>
    </source>
</evidence>
<evidence type="ECO:0000259" key="1">
    <source>
        <dbReference type="Pfam" id="PF24886"/>
    </source>
</evidence>